<dbReference type="Gene3D" id="3.30.70.100">
    <property type="match status" value="1"/>
</dbReference>
<dbReference type="InterPro" id="IPR009799">
    <property type="entry name" value="EthD_dom"/>
</dbReference>
<dbReference type="RefSeq" id="WP_163480255.1">
    <property type="nucleotide sequence ID" value="NZ_JAAGWF010000005.1"/>
</dbReference>
<dbReference type="AlphaFoldDB" id="A0A7K3VWN8"/>
<feature type="domain" description="EthD" evidence="1">
    <location>
        <begin position="12"/>
        <end position="88"/>
    </location>
</feature>
<gene>
    <name evidence="2" type="ORF">GCU56_04155</name>
</gene>
<proteinExistence type="predicted"/>
<dbReference type="Proteomes" id="UP000470246">
    <property type="component" value="Unassembled WGS sequence"/>
</dbReference>
<evidence type="ECO:0000259" key="1">
    <source>
        <dbReference type="Pfam" id="PF07110"/>
    </source>
</evidence>
<accession>A0A7K3VWN8</accession>
<dbReference type="SUPFAM" id="SSF54909">
    <property type="entry name" value="Dimeric alpha+beta barrel"/>
    <property type="match status" value="1"/>
</dbReference>
<protein>
    <submittedName>
        <fullName evidence="2">EthD family reductase</fullName>
    </submittedName>
</protein>
<sequence>MVHRMVVQYGQPTDAAVFEERYREHIRLINEAPGVLRYTVGRPAARNGEPPATYLVAELDFESAEAMAATMRTPEWAAAGEDVPTFATGGVSVTFFDLEDVGTTPAG</sequence>
<evidence type="ECO:0000313" key="2">
    <source>
        <dbReference type="EMBL" id="NEK57065.1"/>
    </source>
</evidence>
<keyword evidence="3" id="KW-1185">Reference proteome</keyword>
<dbReference type="Pfam" id="PF07110">
    <property type="entry name" value="EthD"/>
    <property type="match status" value="1"/>
</dbReference>
<evidence type="ECO:0000313" key="3">
    <source>
        <dbReference type="Proteomes" id="UP000470246"/>
    </source>
</evidence>
<comment type="caution">
    <text evidence="2">The sequence shown here is derived from an EMBL/GenBank/DDBJ whole genome shotgun (WGS) entry which is preliminary data.</text>
</comment>
<dbReference type="EMBL" id="JAAGWF010000005">
    <property type="protein sequence ID" value="NEK57065.1"/>
    <property type="molecule type" value="Genomic_DNA"/>
</dbReference>
<name>A0A7K3VWN8_9ACTN</name>
<dbReference type="NCBIfam" id="TIGR02118">
    <property type="entry name" value="EthD family reductase"/>
    <property type="match status" value="1"/>
</dbReference>
<organism evidence="2 3">
    <name type="scientific">Geodermatophilus sabuli</name>
    <dbReference type="NCBI Taxonomy" id="1564158"/>
    <lineage>
        <taxon>Bacteria</taxon>
        <taxon>Bacillati</taxon>
        <taxon>Actinomycetota</taxon>
        <taxon>Actinomycetes</taxon>
        <taxon>Geodermatophilales</taxon>
        <taxon>Geodermatophilaceae</taxon>
        <taxon>Geodermatophilus</taxon>
    </lineage>
</organism>
<dbReference type="InterPro" id="IPR011008">
    <property type="entry name" value="Dimeric_a/b-barrel"/>
</dbReference>
<dbReference type="GO" id="GO:0016491">
    <property type="term" value="F:oxidoreductase activity"/>
    <property type="evidence" value="ECO:0007669"/>
    <property type="project" value="InterPro"/>
</dbReference>
<reference evidence="2 3" key="1">
    <citation type="submission" date="2020-02" db="EMBL/GenBank/DDBJ databases">
        <title>Geodermatophilus sabuli CPCC 205279 I12A-02694.</title>
        <authorList>
            <person name="Jiang Z."/>
        </authorList>
    </citation>
    <scope>NUCLEOTIDE SEQUENCE [LARGE SCALE GENOMIC DNA]</scope>
    <source>
        <strain evidence="2 3">I12A-02694</strain>
    </source>
</reference>